<dbReference type="SUPFAM" id="SSF54611">
    <property type="entry name" value="SecB-like"/>
    <property type="match status" value="1"/>
</dbReference>
<keyword evidence="3 6" id="KW-0653">Protein transport</keyword>
<accession>A0A0D1EDF3</accession>
<gene>
    <name evidence="6 8" type="primary">secB</name>
    <name evidence="8" type="ORF">jaqu_32860</name>
</gene>
<feature type="region of interest" description="Disordered" evidence="7">
    <location>
        <begin position="1"/>
        <end position="32"/>
    </location>
</feature>
<comment type="subunit">
    <text evidence="6">Homotetramer, a dimer of dimers. One homotetramer interacts with 1 SecA dimer.</text>
</comment>
<keyword evidence="2 6" id="KW-0813">Transport</keyword>
<evidence type="ECO:0000256" key="2">
    <source>
        <dbReference type="ARBA" id="ARBA00022448"/>
    </source>
</evidence>
<reference evidence="8 9" key="1">
    <citation type="submission" date="2015-02" db="EMBL/GenBank/DDBJ databases">
        <title>Genome Sequence of Jannaschia aquimarina DSM28248, a member of the Roseobacter clade.</title>
        <authorList>
            <person name="Voget S."/>
            <person name="Daniel R."/>
        </authorList>
    </citation>
    <scope>NUCLEOTIDE SEQUENCE [LARGE SCALE GENOMIC DNA]</scope>
    <source>
        <strain evidence="8 9">GSW-M26</strain>
    </source>
</reference>
<keyword evidence="5 6" id="KW-0143">Chaperone</keyword>
<dbReference type="STRING" id="935700.jaqu_32860"/>
<dbReference type="GO" id="GO:0015031">
    <property type="term" value="P:protein transport"/>
    <property type="evidence" value="ECO:0007669"/>
    <property type="project" value="UniProtKB-UniRule"/>
</dbReference>
<dbReference type="PANTHER" id="PTHR36918">
    <property type="match status" value="1"/>
</dbReference>
<protein>
    <recommendedName>
        <fullName evidence="6">Protein-export protein SecB</fullName>
    </recommendedName>
</protein>
<dbReference type="PRINTS" id="PR01594">
    <property type="entry name" value="SECBCHAPRONE"/>
</dbReference>
<evidence type="ECO:0000256" key="6">
    <source>
        <dbReference type="HAMAP-Rule" id="MF_00821"/>
    </source>
</evidence>
<comment type="caution">
    <text evidence="8">The sequence shown here is derived from an EMBL/GenBank/DDBJ whole genome shotgun (WGS) entry which is preliminary data.</text>
</comment>
<dbReference type="InterPro" id="IPR003708">
    <property type="entry name" value="SecB"/>
</dbReference>
<dbReference type="GO" id="GO:0005737">
    <property type="term" value="C:cytoplasm"/>
    <property type="evidence" value="ECO:0007669"/>
    <property type="project" value="UniProtKB-SubCell"/>
</dbReference>
<keyword evidence="6" id="KW-0963">Cytoplasm</keyword>
<comment type="subcellular location">
    <subcellularLocation>
        <location evidence="6">Cytoplasm</location>
    </subcellularLocation>
</comment>
<dbReference type="NCBIfam" id="TIGR00809">
    <property type="entry name" value="secB"/>
    <property type="match status" value="1"/>
</dbReference>
<name>A0A0D1EDF3_9RHOB</name>
<evidence type="ECO:0000313" key="8">
    <source>
        <dbReference type="EMBL" id="KIT14961.1"/>
    </source>
</evidence>
<keyword evidence="9" id="KW-1185">Reference proteome</keyword>
<dbReference type="InterPro" id="IPR035958">
    <property type="entry name" value="SecB-like_sf"/>
</dbReference>
<dbReference type="Proteomes" id="UP000032232">
    <property type="component" value="Unassembled WGS sequence"/>
</dbReference>
<evidence type="ECO:0000256" key="3">
    <source>
        <dbReference type="ARBA" id="ARBA00022927"/>
    </source>
</evidence>
<dbReference type="PATRIC" id="fig|935700.4.peg.3393"/>
<dbReference type="Pfam" id="PF02556">
    <property type="entry name" value="SecB"/>
    <property type="match status" value="1"/>
</dbReference>
<organism evidence="8 9">
    <name type="scientific">Jannaschia aquimarina</name>
    <dbReference type="NCBI Taxonomy" id="935700"/>
    <lineage>
        <taxon>Bacteria</taxon>
        <taxon>Pseudomonadati</taxon>
        <taxon>Pseudomonadota</taxon>
        <taxon>Alphaproteobacteria</taxon>
        <taxon>Rhodobacterales</taxon>
        <taxon>Roseobacteraceae</taxon>
        <taxon>Jannaschia</taxon>
    </lineage>
</organism>
<dbReference type="EMBL" id="JYFE01000060">
    <property type="protein sequence ID" value="KIT14961.1"/>
    <property type="molecule type" value="Genomic_DNA"/>
</dbReference>
<feature type="compositionally biased region" description="Polar residues" evidence="7">
    <location>
        <begin position="16"/>
        <end position="32"/>
    </location>
</feature>
<dbReference type="RefSeq" id="WP_043920048.1">
    <property type="nucleotide sequence ID" value="NZ_FZPF01000001.1"/>
</dbReference>
<dbReference type="PANTHER" id="PTHR36918:SF1">
    <property type="entry name" value="PROTEIN-EXPORT PROTEIN SECB"/>
    <property type="match status" value="1"/>
</dbReference>
<keyword evidence="4 6" id="KW-0811">Translocation</keyword>
<comment type="similarity">
    <text evidence="1 6">Belongs to the SecB family.</text>
</comment>
<evidence type="ECO:0000256" key="1">
    <source>
        <dbReference type="ARBA" id="ARBA00009990"/>
    </source>
</evidence>
<sequence length="180" mass="20104">MADENGTDAPEKANGETPQPNGEAQPNQQPQTRILVQYVRDLSFENVAVQKGKLISGQPEIAIQVGLDAKKKPEDDRYEVAIKLKVTSKGKDDGEMIFSMEIDYAGLFEVKNVPEAQLHPFLLIECPRLIFPFLRRVVHDVTRDGGYPPLNLEPFDFVALYRQELQRRAAAEGQGQVGQA</sequence>
<dbReference type="AlphaFoldDB" id="A0A0D1EDF3"/>
<dbReference type="Gene3D" id="3.10.420.10">
    <property type="entry name" value="SecB-like"/>
    <property type="match status" value="1"/>
</dbReference>
<dbReference type="GO" id="GO:0051262">
    <property type="term" value="P:protein tetramerization"/>
    <property type="evidence" value="ECO:0007669"/>
    <property type="project" value="InterPro"/>
</dbReference>
<dbReference type="OrthoDB" id="9795145at2"/>
<evidence type="ECO:0000256" key="5">
    <source>
        <dbReference type="ARBA" id="ARBA00023186"/>
    </source>
</evidence>
<evidence type="ECO:0000256" key="4">
    <source>
        <dbReference type="ARBA" id="ARBA00023010"/>
    </source>
</evidence>
<evidence type="ECO:0000256" key="7">
    <source>
        <dbReference type="SAM" id="MobiDB-lite"/>
    </source>
</evidence>
<dbReference type="HAMAP" id="MF_00821">
    <property type="entry name" value="SecB"/>
    <property type="match status" value="1"/>
</dbReference>
<dbReference type="GO" id="GO:0006457">
    <property type="term" value="P:protein folding"/>
    <property type="evidence" value="ECO:0007669"/>
    <property type="project" value="UniProtKB-UniRule"/>
</dbReference>
<evidence type="ECO:0000313" key="9">
    <source>
        <dbReference type="Proteomes" id="UP000032232"/>
    </source>
</evidence>
<dbReference type="GO" id="GO:0051082">
    <property type="term" value="F:unfolded protein binding"/>
    <property type="evidence" value="ECO:0007669"/>
    <property type="project" value="InterPro"/>
</dbReference>
<dbReference type="NCBIfam" id="NF004392">
    <property type="entry name" value="PRK05751.1-3"/>
    <property type="match status" value="1"/>
</dbReference>
<comment type="function">
    <text evidence="6">One of the proteins required for the normal export of preproteins out of the cell cytoplasm. It is a molecular chaperone that binds to a subset of precursor proteins, maintaining them in a translocation-competent state. It also specifically binds to its receptor SecA.</text>
</comment>
<proteinExistence type="inferred from homology"/>